<comment type="similarity">
    <text evidence="2 9">Belongs to the cytochrome P450 family.</text>
</comment>
<dbReference type="PANTHER" id="PTHR46696">
    <property type="entry name" value="P450, PUTATIVE (EUROFUNG)-RELATED"/>
    <property type="match status" value="1"/>
</dbReference>
<sequence>MSHDPASFPTLEGFDPFSQEFLSNPVPIIKDAQAKQPIFYYPPLRLWVVTKYDDICKAARDWETFSSKATAFVPPPADLKPKIPDNYIADHFISLDPPEHTADRTAVARQFLPRELQKQEANIRQIANMLIDRFIAKGSCDFMQEFCYPLSLNVIMGLLGVPKEREHDYRIWTEDLFSVLTPKTKDAVTKPMTEEEKRERWTRLAESQEFFENFVADRVRCPMDDLTSQIVKVKDASGNQAMPTPRIVRKIHELVAAGNDTTANLMGLMLIHMAENPAQDAEIRANPALLPNVVEETLRLRGTSPGLFRVTTKDTELGGTKIPEGALVWLLFIGGGVDESHFPQSEKWDIHRPNSDKHLAFGHGRHSCLGNPLARLEAKVAFEELLKRIPDIRVTPGQHVEYLPVMTVTTINHLQAEWTPPKSP</sequence>
<proteinExistence type="inferred from homology"/>
<dbReference type="GO" id="GO:0020037">
    <property type="term" value="F:heme binding"/>
    <property type="evidence" value="ECO:0007669"/>
    <property type="project" value="InterPro"/>
</dbReference>
<dbReference type="Gene3D" id="1.10.630.10">
    <property type="entry name" value="Cytochrome P450"/>
    <property type="match status" value="1"/>
</dbReference>
<dbReference type="PANTHER" id="PTHR46696:SF6">
    <property type="entry name" value="P450, PUTATIVE (EUROFUNG)-RELATED"/>
    <property type="match status" value="1"/>
</dbReference>
<organism evidence="10 11">
    <name type="scientific">Undibacter mobilis</name>
    <dbReference type="NCBI Taxonomy" id="2292256"/>
    <lineage>
        <taxon>Bacteria</taxon>
        <taxon>Pseudomonadati</taxon>
        <taxon>Pseudomonadota</taxon>
        <taxon>Alphaproteobacteria</taxon>
        <taxon>Hyphomicrobiales</taxon>
        <taxon>Nitrobacteraceae</taxon>
        <taxon>Undibacter</taxon>
    </lineage>
</organism>
<keyword evidence="7 9" id="KW-0503">Monooxygenase</keyword>
<dbReference type="GO" id="GO:0005506">
    <property type="term" value="F:iron ion binding"/>
    <property type="evidence" value="ECO:0007669"/>
    <property type="project" value="InterPro"/>
</dbReference>
<comment type="function">
    <text evidence="8">Cytochromes P450 are a group of heme-thiolate monooxygenases. They oxidize a variety of structurally unrelated compounds, including steroids, fatty acids, and xenobiotics.</text>
</comment>
<protein>
    <submittedName>
        <fullName evidence="10">Cytochrome P450</fullName>
    </submittedName>
</protein>
<dbReference type="InterPro" id="IPR017972">
    <property type="entry name" value="Cyt_P450_CS"/>
</dbReference>
<dbReference type="InterPro" id="IPR036396">
    <property type="entry name" value="Cyt_P450_sf"/>
</dbReference>
<evidence type="ECO:0000256" key="4">
    <source>
        <dbReference type="ARBA" id="ARBA00022723"/>
    </source>
</evidence>
<dbReference type="InterPro" id="IPR002397">
    <property type="entry name" value="Cyt_P450_B"/>
</dbReference>
<evidence type="ECO:0000313" key="11">
    <source>
        <dbReference type="Proteomes" id="UP000263993"/>
    </source>
</evidence>
<evidence type="ECO:0000256" key="5">
    <source>
        <dbReference type="ARBA" id="ARBA00023002"/>
    </source>
</evidence>
<dbReference type="GO" id="GO:0004497">
    <property type="term" value="F:monooxygenase activity"/>
    <property type="evidence" value="ECO:0007669"/>
    <property type="project" value="UniProtKB-KW"/>
</dbReference>
<dbReference type="AlphaFoldDB" id="A0A371BAV2"/>
<dbReference type="GO" id="GO:0016705">
    <property type="term" value="F:oxidoreductase activity, acting on paired donors, with incorporation or reduction of molecular oxygen"/>
    <property type="evidence" value="ECO:0007669"/>
    <property type="project" value="InterPro"/>
</dbReference>
<evidence type="ECO:0000256" key="6">
    <source>
        <dbReference type="ARBA" id="ARBA00023004"/>
    </source>
</evidence>
<name>A0A371BAV2_9BRAD</name>
<evidence type="ECO:0000256" key="7">
    <source>
        <dbReference type="ARBA" id="ARBA00023033"/>
    </source>
</evidence>
<dbReference type="OrthoDB" id="9801155at2"/>
<dbReference type="PRINTS" id="PR00359">
    <property type="entry name" value="BP450"/>
</dbReference>
<keyword evidence="11" id="KW-1185">Reference proteome</keyword>
<dbReference type="EMBL" id="QRGO01000001">
    <property type="protein sequence ID" value="RDV04700.1"/>
    <property type="molecule type" value="Genomic_DNA"/>
</dbReference>
<dbReference type="Pfam" id="PF00067">
    <property type="entry name" value="p450"/>
    <property type="match status" value="1"/>
</dbReference>
<evidence type="ECO:0000313" key="10">
    <source>
        <dbReference type="EMBL" id="RDV04700.1"/>
    </source>
</evidence>
<dbReference type="InterPro" id="IPR001128">
    <property type="entry name" value="Cyt_P450"/>
</dbReference>
<reference evidence="11" key="1">
    <citation type="submission" date="2018-08" db="EMBL/GenBank/DDBJ databases">
        <authorList>
            <person name="Kim S.-J."/>
            <person name="Jung G.-Y."/>
        </authorList>
    </citation>
    <scope>NUCLEOTIDE SEQUENCE [LARGE SCALE GENOMIC DNA]</scope>
    <source>
        <strain evidence="11">GY_H</strain>
    </source>
</reference>
<dbReference type="PROSITE" id="PS00086">
    <property type="entry name" value="CYTOCHROME_P450"/>
    <property type="match status" value="1"/>
</dbReference>
<comment type="cofactor">
    <cofactor evidence="1">
        <name>heme</name>
        <dbReference type="ChEBI" id="CHEBI:30413"/>
    </cofactor>
</comment>
<evidence type="ECO:0000256" key="9">
    <source>
        <dbReference type="RuleBase" id="RU000461"/>
    </source>
</evidence>
<evidence type="ECO:0000256" key="8">
    <source>
        <dbReference type="ARBA" id="ARBA00043906"/>
    </source>
</evidence>
<keyword evidence="6 9" id="KW-0408">Iron</keyword>
<keyword evidence="5 9" id="KW-0560">Oxidoreductase</keyword>
<keyword evidence="3 9" id="KW-0349">Heme</keyword>
<gene>
    <name evidence="10" type="ORF">DXH78_09075</name>
</gene>
<dbReference type="SUPFAM" id="SSF48264">
    <property type="entry name" value="Cytochrome P450"/>
    <property type="match status" value="1"/>
</dbReference>
<evidence type="ECO:0000256" key="3">
    <source>
        <dbReference type="ARBA" id="ARBA00022617"/>
    </source>
</evidence>
<evidence type="ECO:0000256" key="1">
    <source>
        <dbReference type="ARBA" id="ARBA00001971"/>
    </source>
</evidence>
<accession>A0A371BAV2</accession>
<dbReference type="FunFam" id="1.10.630.10:FF:000018">
    <property type="entry name" value="Cytochrome P450 monooxygenase"/>
    <property type="match status" value="1"/>
</dbReference>
<dbReference type="PRINTS" id="PR00385">
    <property type="entry name" value="P450"/>
</dbReference>
<keyword evidence="4 9" id="KW-0479">Metal-binding</keyword>
<dbReference type="Proteomes" id="UP000263993">
    <property type="component" value="Unassembled WGS sequence"/>
</dbReference>
<evidence type="ECO:0000256" key="2">
    <source>
        <dbReference type="ARBA" id="ARBA00010617"/>
    </source>
</evidence>
<dbReference type="RefSeq" id="WP_115516726.1">
    <property type="nucleotide sequence ID" value="NZ_QRGO01000001.1"/>
</dbReference>
<comment type="caution">
    <text evidence="10">The sequence shown here is derived from an EMBL/GenBank/DDBJ whole genome shotgun (WGS) entry which is preliminary data.</text>
</comment>